<evidence type="ECO:0000256" key="1">
    <source>
        <dbReference type="ARBA" id="ARBA00004123"/>
    </source>
</evidence>
<dbReference type="EnsemblPlants" id="MELO3C024739.2.1">
    <property type="protein sequence ID" value="MELO3C024739.2.1"/>
    <property type="gene ID" value="MELO3C024739.2"/>
</dbReference>
<feature type="short sequence motif" description="Bipartite nuclear localization signal" evidence="4">
    <location>
        <begin position="97"/>
        <end position="107"/>
    </location>
</feature>
<evidence type="ECO:0000256" key="6">
    <source>
        <dbReference type="SAM" id="MobiDB-lite"/>
    </source>
</evidence>
<dbReference type="PROSITE" id="PS51667">
    <property type="entry name" value="WRC"/>
    <property type="match status" value="1"/>
</dbReference>
<dbReference type="InterPro" id="IPR014977">
    <property type="entry name" value="WRC_dom"/>
</dbReference>
<comment type="function">
    <text evidence="5">Transcription activator.</text>
</comment>
<comment type="subcellular location">
    <subcellularLocation>
        <location evidence="1 4 5">Nucleus</location>
    </subcellularLocation>
</comment>
<feature type="region of interest" description="Disordered" evidence="6">
    <location>
        <begin position="122"/>
        <end position="185"/>
    </location>
</feature>
<proteinExistence type="inferred from homology"/>
<dbReference type="PROSITE" id="PS51666">
    <property type="entry name" value="QLQ"/>
    <property type="match status" value="1"/>
</dbReference>
<keyword evidence="3 4" id="KW-0539">Nucleus</keyword>
<feature type="short sequence motif" description="Bipartite nuclear localization signal" evidence="4">
    <location>
        <begin position="125"/>
        <end position="132"/>
    </location>
</feature>
<accession>A0A9I9DXM5</accession>
<evidence type="ECO:0000259" key="8">
    <source>
        <dbReference type="PROSITE" id="PS51667"/>
    </source>
</evidence>
<comment type="domain">
    <text evidence="5">The QLQ domain and WRC domain may be involved in protein-protein interaction and DNA-binding, respectively.</text>
</comment>
<keyword evidence="5" id="KW-0805">Transcription regulation</keyword>
<dbReference type="InterPro" id="IPR031137">
    <property type="entry name" value="GRF"/>
</dbReference>
<evidence type="ECO:0000256" key="2">
    <source>
        <dbReference type="ARBA" id="ARBA00008122"/>
    </source>
</evidence>
<feature type="domain" description="QLQ" evidence="7">
    <location>
        <begin position="31"/>
        <end position="66"/>
    </location>
</feature>
<evidence type="ECO:0000259" key="7">
    <source>
        <dbReference type="PROSITE" id="PS51666"/>
    </source>
</evidence>
<dbReference type="InterPro" id="IPR014978">
    <property type="entry name" value="Gln-Leu-Gln_QLQ"/>
</dbReference>
<dbReference type="Gramene" id="MELO3C024739.2.1">
    <property type="protein sequence ID" value="MELO3C024739.2.1"/>
    <property type="gene ID" value="MELO3C024739.2"/>
</dbReference>
<dbReference type="GO" id="GO:0099402">
    <property type="term" value="P:plant organ development"/>
    <property type="evidence" value="ECO:0007669"/>
    <property type="project" value="UniProtKB-ARBA"/>
</dbReference>
<protein>
    <recommendedName>
        <fullName evidence="5">Growth-regulating factor</fullName>
    </recommendedName>
</protein>
<dbReference type="GO" id="GO:0006351">
    <property type="term" value="P:DNA-templated transcription"/>
    <property type="evidence" value="ECO:0007669"/>
    <property type="project" value="UniProtKB-UniRule"/>
</dbReference>
<evidence type="ECO:0000313" key="9">
    <source>
        <dbReference type="EnsemblPlants" id="MELO3C024739.2.1"/>
    </source>
</evidence>
<evidence type="ECO:0000256" key="5">
    <source>
        <dbReference type="RuleBase" id="RU367127"/>
    </source>
</evidence>
<comment type="similarity">
    <text evidence="2 5">Belongs to the GRF family.</text>
</comment>
<dbReference type="PANTHER" id="PTHR31602">
    <property type="entry name" value="GROWTH-REGULATING FACTOR 5"/>
    <property type="match status" value="1"/>
</dbReference>
<dbReference type="Pfam" id="PF08879">
    <property type="entry name" value="WRC"/>
    <property type="match status" value="1"/>
</dbReference>
<evidence type="ECO:0000256" key="4">
    <source>
        <dbReference type="PROSITE-ProRule" id="PRU01002"/>
    </source>
</evidence>
<organism evidence="9">
    <name type="scientific">Cucumis melo</name>
    <name type="common">Muskmelon</name>
    <dbReference type="NCBI Taxonomy" id="3656"/>
    <lineage>
        <taxon>Eukaryota</taxon>
        <taxon>Viridiplantae</taxon>
        <taxon>Streptophyta</taxon>
        <taxon>Embryophyta</taxon>
        <taxon>Tracheophyta</taxon>
        <taxon>Spermatophyta</taxon>
        <taxon>Magnoliopsida</taxon>
        <taxon>eudicotyledons</taxon>
        <taxon>Gunneridae</taxon>
        <taxon>Pentapetalae</taxon>
        <taxon>rosids</taxon>
        <taxon>fabids</taxon>
        <taxon>Cucurbitales</taxon>
        <taxon>Cucurbitaceae</taxon>
        <taxon>Benincaseae</taxon>
        <taxon>Cucumis</taxon>
    </lineage>
</organism>
<dbReference type="Pfam" id="PF08880">
    <property type="entry name" value="QLQ"/>
    <property type="match status" value="1"/>
</dbReference>
<dbReference type="GO" id="GO:0005524">
    <property type="term" value="F:ATP binding"/>
    <property type="evidence" value="ECO:0007669"/>
    <property type="project" value="UniProtKB-UniRule"/>
</dbReference>
<sequence length="455" mass="50980">MNNSGGGGEDGSRTVVLGGTASGMMGMNRSPFTVLQWQELELQALIFKFMMAGQPVPPELVLLIQKSFESISHRFFHHPTMAYCSFYGKKVDPEPGRCRRTDGKKWRCSKDAYPDSKYCERHMHRGRNRSRKPVESQTMTQSSSTVTSLTATGSSSTGTGSFHGLPLNALSNSQTTTTGTSQPHYPLDSIPYGIPSKDYRYLIISHCNSILSNHMAYNFFTLGDHIEVMWWEPKTVLFSAMSSPFIESKESDREEQGGYSPKYRHTVIGSSMKIKYLQGLRPEAGVHSFFSEASGSSRAVQMDAPIDNTWPMMSSRSPSFPTSKSTENSIFQSGYAQHSFFGGEYASGETLKQEGQSLQPLFDEWPRTRESWTGLDDERSNQTSFSTTQLSISIPMASSDLSTTSSKSPHVHPQYCSPQIIDESRMIFEKIFKFYLSTSMPVFFPFFYSSISINQ</sequence>
<dbReference type="GO" id="GO:0005634">
    <property type="term" value="C:nucleus"/>
    <property type="evidence" value="ECO:0007669"/>
    <property type="project" value="UniProtKB-SubCell"/>
</dbReference>
<name>A0A9I9DXM5_CUCME</name>
<keyword evidence="5" id="KW-0804">Transcription</keyword>
<dbReference type="GO" id="GO:0006355">
    <property type="term" value="P:regulation of DNA-templated transcription"/>
    <property type="evidence" value="ECO:0007669"/>
    <property type="project" value="InterPro"/>
</dbReference>
<feature type="compositionally biased region" description="Low complexity" evidence="6">
    <location>
        <begin position="136"/>
        <end position="160"/>
    </location>
</feature>
<feature type="compositionally biased region" description="Basic residues" evidence="6">
    <location>
        <begin position="122"/>
        <end position="131"/>
    </location>
</feature>
<evidence type="ECO:0000256" key="3">
    <source>
        <dbReference type="ARBA" id="ARBA00023242"/>
    </source>
</evidence>
<reference evidence="9" key="1">
    <citation type="submission" date="2023-03" db="UniProtKB">
        <authorList>
            <consortium name="EnsemblPlants"/>
        </authorList>
    </citation>
    <scope>IDENTIFICATION</scope>
</reference>
<dbReference type="SMART" id="SM00951">
    <property type="entry name" value="QLQ"/>
    <property type="match status" value="1"/>
</dbReference>
<feature type="domain" description="WRC" evidence="8">
    <location>
        <begin position="92"/>
        <end position="136"/>
    </location>
</feature>
<dbReference type="AlphaFoldDB" id="A0A9I9DXM5"/>
<dbReference type="PANTHER" id="PTHR31602:SF8">
    <property type="entry name" value="GROWTH-REGULATING FACTOR 5"/>
    <property type="match status" value="1"/>
</dbReference>
<keyword evidence="5" id="KW-0010">Activator</keyword>